<organism evidence="10 11">
    <name type="scientific">Rubripirellula lacrimiformis</name>
    <dbReference type="NCBI Taxonomy" id="1930273"/>
    <lineage>
        <taxon>Bacteria</taxon>
        <taxon>Pseudomonadati</taxon>
        <taxon>Planctomycetota</taxon>
        <taxon>Planctomycetia</taxon>
        <taxon>Pirellulales</taxon>
        <taxon>Pirellulaceae</taxon>
        <taxon>Rubripirellula</taxon>
    </lineage>
</organism>
<protein>
    <submittedName>
        <fullName evidence="10">TVP38/TMEM64 family inner membrane protein YdjZ</fullName>
    </submittedName>
</protein>
<feature type="transmembrane region" description="Helical" evidence="7">
    <location>
        <begin position="66"/>
        <end position="90"/>
    </location>
</feature>
<evidence type="ECO:0000256" key="3">
    <source>
        <dbReference type="ARBA" id="ARBA00022692"/>
    </source>
</evidence>
<dbReference type="InterPro" id="IPR015414">
    <property type="entry name" value="TMEM64"/>
</dbReference>
<keyword evidence="3 7" id="KW-0812">Transmembrane</keyword>
<gene>
    <name evidence="10" type="primary">ydjZ</name>
    <name evidence="10" type="ORF">K227x_39170</name>
</gene>
<dbReference type="PANTHER" id="PTHR12677:SF59">
    <property type="entry name" value="GOLGI APPARATUS MEMBRANE PROTEIN TVP38-RELATED"/>
    <property type="match status" value="1"/>
</dbReference>
<feature type="domain" description="VTT" evidence="9">
    <location>
        <begin position="90"/>
        <end position="208"/>
    </location>
</feature>
<dbReference type="GO" id="GO:0005886">
    <property type="term" value="C:plasma membrane"/>
    <property type="evidence" value="ECO:0007669"/>
    <property type="project" value="UniProtKB-SubCell"/>
</dbReference>
<dbReference type="Pfam" id="PF09335">
    <property type="entry name" value="VTT_dom"/>
    <property type="match status" value="1"/>
</dbReference>
<keyword evidence="2" id="KW-1003">Cell membrane</keyword>
<evidence type="ECO:0000256" key="1">
    <source>
        <dbReference type="ARBA" id="ARBA00004651"/>
    </source>
</evidence>
<dbReference type="Proteomes" id="UP000318538">
    <property type="component" value="Chromosome"/>
</dbReference>
<feature type="transmembrane region" description="Helical" evidence="7">
    <location>
        <begin position="34"/>
        <end position="54"/>
    </location>
</feature>
<feature type="transmembrane region" description="Helical" evidence="7">
    <location>
        <begin position="286"/>
        <end position="305"/>
    </location>
</feature>
<keyword evidence="5 7" id="KW-0472">Membrane</keyword>
<feature type="region of interest" description="Disordered" evidence="6">
    <location>
        <begin position="1"/>
        <end position="23"/>
    </location>
</feature>
<name>A0A517NEF7_9BACT</name>
<sequence length="566" mass="61445">MNTTSNLIADNGAGGKTSSAASDSTDANKRMLLVLRWAAMLLIVVSVLVIFRSLPFDQAMSAGKVWIASLGFWGPVVLVLMYIVATVLFVPGTILTLAAGALFGLGVGMVAVSIGSTIGASLAFLIARYGAREKVARLAKGNRHFGAIDRAIAEGGWKIVGLLRLSPAIPFNLQNYLYGLTAVRFWPYVVTSWIAMLPGTFLFVYIGHATGAAVGADRQRSTAEWAMLVVGLLATVVVTVYVTRLARRKLQEQVSETADVDSEGADSVGSSDNQDGTATGPSVRSVMMVMAVAVVSVAAAVYVFFNAGQIERSLVGLFGPPQVVVQESYAAHPDGPTIDHSILDRLLKNHVDENGWVNYGALSSDEADLDAYLLSIAEAPFGDLGRNEKLAFLINAYNAATLKLILDHQPIDSIMDIPDADRWDAVRWNVGGMELSLNQIEHEQIRPHFAEPRIHFALVCAAVGCPPLRNEAYLADRIDEQLREQTLYVHGHRTWFVFDPESAELQLTNLYNWYGNDFEQAAGSVVQFAARYSPDLAATIDDGATPQPSWLTYDWRLNSVGNQQPR</sequence>
<dbReference type="InterPro" id="IPR006869">
    <property type="entry name" value="DUF547"/>
</dbReference>
<feature type="compositionally biased region" description="Polar residues" evidence="6">
    <location>
        <begin position="268"/>
        <end position="279"/>
    </location>
</feature>
<dbReference type="AlphaFoldDB" id="A0A517NEF7"/>
<dbReference type="EMBL" id="CP036525">
    <property type="protein sequence ID" value="QDT05517.1"/>
    <property type="molecule type" value="Genomic_DNA"/>
</dbReference>
<evidence type="ECO:0000259" key="9">
    <source>
        <dbReference type="Pfam" id="PF09335"/>
    </source>
</evidence>
<evidence type="ECO:0000259" key="8">
    <source>
        <dbReference type="Pfam" id="PF04784"/>
    </source>
</evidence>
<accession>A0A517NEF7</accession>
<evidence type="ECO:0000256" key="6">
    <source>
        <dbReference type="SAM" id="MobiDB-lite"/>
    </source>
</evidence>
<evidence type="ECO:0000256" key="7">
    <source>
        <dbReference type="SAM" id="Phobius"/>
    </source>
</evidence>
<dbReference type="OrthoDB" id="526867at2"/>
<evidence type="ECO:0000256" key="5">
    <source>
        <dbReference type="ARBA" id="ARBA00023136"/>
    </source>
</evidence>
<evidence type="ECO:0000256" key="4">
    <source>
        <dbReference type="ARBA" id="ARBA00022989"/>
    </source>
</evidence>
<evidence type="ECO:0000313" key="11">
    <source>
        <dbReference type="Proteomes" id="UP000318538"/>
    </source>
</evidence>
<dbReference type="InterPro" id="IPR032816">
    <property type="entry name" value="VTT_dom"/>
</dbReference>
<dbReference type="RefSeq" id="WP_145171685.1">
    <property type="nucleotide sequence ID" value="NZ_CP036525.1"/>
</dbReference>
<feature type="region of interest" description="Disordered" evidence="6">
    <location>
        <begin position="256"/>
        <end position="279"/>
    </location>
</feature>
<dbReference type="PANTHER" id="PTHR12677">
    <property type="entry name" value="GOLGI APPARATUS MEMBRANE PROTEIN TVP38-RELATED"/>
    <property type="match status" value="1"/>
</dbReference>
<keyword evidence="4 7" id="KW-1133">Transmembrane helix</keyword>
<reference evidence="10 11" key="1">
    <citation type="submission" date="2019-02" db="EMBL/GenBank/DDBJ databases">
        <title>Deep-cultivation of Planctomycetes and their phenomic and genomic characterization uncovers novel biology.</title>
        <authorList>
            <person name="Wiegand S."/>
            <person name="Jogler M."/>
            <person name="Boedeker C."/>
            <person name="Pinto D."/>
            <person name="Vollmers J."/>
            <person name="Rivas-Marin E."/>
            <person name="Kohn T."/>
            <person name="Peeters S.H."/>
            <person name="Heuer A."/>
            <person name="Rast P."/>
            <person name="Oberbeckmann S."/>
            <person name="Bunk B."/>
            <person name="Jeske O."/>
            <person name="Meyerdierks A."/>
            <person name="Storesund J.E."/>
            <person name="Kallscheuer N."/>
            <person name="Luecker S."/>
            <person name="Lage O.M."/>
            <person name="Pohl T."/>
            <person name="Merkel B.J."/>
            <person name="Hornburger P."/>
            <person name="Mueller R.-W."/>
            <person name="Bruemmer F."/>
            <person name="Labrenz M."/>
            <person name="Spormann A.M."/>
            <person name="Op den Camp H."/>
            <person name="Overmann J."/>
            <person name="Amann R."/>
            <person name="Jetten M.S.M."/>
            <person name="Mascher T."/>
            <person name="Medema M.H."/>
            <person name="Devos D.P."/>
            <person name="Kaster A.-K."/>
            <person name="Ovreas L."/>
            <person name="Rohde M."/>
            <person name="Galperin M.Y."/>
            <person name="Jogler C."/>
        </authorList>
    </citation>
    <scope>NUCLEOTIDE SEQUENCE [LARGE SCALE GENOMIC DNA]</scope>
    <source>
        <strain evidence="10 11">K22_7</strain>
    </source>
</reference>
<feature type="transmembrane region" description="Helical" evidence="7">
    <location>
        <begin position="102"/>
        <end position="127"/>
    </location>
</feature>
<evidence type="ECO:0000313" key="10">
    <source>
        <dbReference type="EMBL" id="QDT05517.1"/>
    </source>
</evidence>
<feature type="transmembrane region" description="Helical" evidence="7">
    <location>
        <begin position="185"/>
        <end position="205"/>
    </location>
</feature>
<dbReference type="KEGG" id="rlc:K227x_39170"/>
<proteinExistence type="predicted"/>
<feature type="domain" description="DUF547" evidence="8">
    <location>
        <begin position="383"/>
        <end position="486"/>
    </location>
</feature>
<evidence type="ECO:0000256" key="2">
    <source>
        <dbReference type="ARBA" id="ARBA00022475"/>
    </source>
</evidence>
<comment type="subcellular location">
    <subcellularLocation>
        <location evidence="1">Cell membrane</location>
        <topology evidence="1">Multi-pass membrane protein</topology>
    </subcellularLocation>
</comment>
<keyword evidence="11" id="KW-1185">Reference proteome</keyword>
<dbReference type="Pfam" id="PF04784">
    <property type="entry name" value="DUF547"/>
    <property type="match status" value="1"/>
</dbReference>
<feature type="transmembrane region" description="Helical" evidence="7">
    <location>
        <begin position="225"/>
        <end position="243"/>
    </location>
</feature>